<sequence>MGLHVHEFGPADGRPVLALHGLTGHGRRYADLAGRLGARYRVLAPDLRGHGASPVLPPWDLDALVADVVEVLDRYATGPVPVLGHSLGGVVALRLAGAVPERVSGLALLDPGTGMLPEKALRNADRMLADESYADVAEARADRVLNGWSGFPDSTVDTEVADHLARRADGRWTWRYHRPAMVALMSALTRPVPLPPAGLPTLLVIGAKSGVVRDGWRDACRAALSDRLTVVTLPCGHLVQQEEPAATATAVADHLAAL</sequence>
<dbReference type="Gene3D" id="3.40.50.1820">
    <property type="entry name" value="alpha/beta hydrolase"/>
    <property type="match status" value="1"/>
</dbReference>
<dbReference type="InterPro" id="IPR000639">
    <property type="entry name" value="Epox_hydrolase-like"/>
</dbReference>
<dbReference type="InterPro" id="IPR020802">
    <property type="entry name" value="TesA-like"/>
</dbReference>
<dbReference type="GO" id="GO:0016020">
    <property type="term" value="C:membrane"/>
    <property type="evidence" value="ECO:0007669"/>
    <property type="project" value="TreeGrafter"/>
</dbReference>
<dbReference type="RefSeq" id="WP_203661398.1">
    <property type="nucleotide sequence ID" value="NZ_BAAAZM010000014.1"/>
</dbReference>
<dbReference type="PANTHER" id="PTHR43798">
    <property type="entry name" value="MONOACYLGLYCEROL LIPASE"/>
    <property type="match status" value="1"/>
</dbReference>
<proteinExistence type="predicted"/>
<dbReference type="Pfam" id="PF12697">
    <property type="entry name" value="Abhydrolase_6"/>
    <property type="match status" value="1"/>
</dbReference>
<dbReference type="SUPFAM" id="SSF53474">
    <property type="entry name" value="alpha/beta-Hydrolases"/>
    <property type="match status" value="1"/>
</dbReference>
<keyword evidence="3" id="KW-1185">Reference proteome</keyword>
<dbReference type="InterPro" id="IPR029058">
    <property type="entry name" value="AB_hydrolase_fold"/>
</dbReference>
<dbReference type="GO" id="GO:0016787">
    <property type="term" value="F:hydrolase activity"/>
    <property type="evidence" value="ECO:0007669"/>
    <property type="project" value="UniProtKB-KW"/>
</dbReference>
<dbReference type="SMART" id="SM00824">
    <property type="entry name" value="PKS_TE"/>
    <property type="match status" value="1"/>
</dbReference>
<evidence type="ECO:0000313" key="3">
    <source>
        <dbReference type="Proteomes" id="UP000612808"/>
    </source>
</evidence>
<keyword evidence="2" id="KW-0378">Hydrolase</keyword>
<gene>
    <name evidence="2" type="ORF">Aru02nite_48040</name>
</gene>
<comment type="caution">
    <text evidence="2">The sequence shown here is derived from an EMBL/GenBank/DDBJ whole genome shotgun (WGS) entry which is preliminary data.</text>
</comment>
<dbReference type="AlphaFoldDB" id="A0A8J3J8I6"/>
<dbReference type="PRINTS" id="PR00111">
    <property type="entry name" value="ABHYDROLASE"/>
</dbReference>
<dbReference type="EMBL" id="BOMB01000028">
    <property type="protein sequence ID" value="GID13915.1"/>
    <property type="molecule type" value="Genomic_DNA"/>
</dbReference>
<accession>A0A8J3J8I6</accession>
<evidence type="ECO:0000259" key="1">
    <source>
        <dbReference type="SMART" id="SM00824"/>
    </source>
</evidence>
<dbReference type="InterPro" id="IPR050266">
    <property type="entry name" value="AB_hydrolase_sf"/>
</dbReference>
<protein>
    <submittedName>
        <fullName evidence="2">Putative hydrolase, alpha/beta fold LipV</fullName>
    </submittedName>
</protein>
<feature type="domain" description="Thioesterase TesA-like" evidence="1">
    <location>
        <begin position="17"/>
        <end position="255"/>
    </location>
</feature>
<reference evidence="2" key="1">
    <citation type="submission" date="2021-01" db="EMBL/GenBank/DDBJ databases">
        <title>Whole genome shotgun sequence of Actinocatenispora rupis NBRC 107355.</title>
        <authorList>
            <person name="Komaki H."/>
            <person name="Tamura T."/>
        </authorList>
    </citation>
    <scope>NUCLEOTIDE SEQUENCE</scope>
    <source>
        <strain evidence="2">NBRC 107355</strain>
    </source>
</reference>
<dbReference type="Proteomes" id="UP000612808">
    <property type="component" value="Unassembled WGS sequence"/>
</dbReference>
<dbReference type="InterPro" id="IPR000073">
    <property type="entry name" value="AB_hydrolase_1"/>
</dbReference>
<organism evidence="2 3">
    <name type="scientific">Actinocatenispora rupis</name>
    <dbReference type="NCBI Taxonomy" id="519421"/>
    <lineage>
        <taxon>Bacteria</taxon>
        <taxon>Bacillati</taxon>
        <taxon>Actinomycetota</taxon>
        <taxon>Actinomycetes</taxon>
        <taxon>Micromonosporales</taxon>
        <taxon>Micromonosporaceae</taxon>
        <taxon>Actinocatenispora</taxon>
    </lineage>
</organism>
<evidence type="ECO:0000313" key="2">
    <source>
        <dbReference type="EMBL" id="GID13915.1"/>
    </source>
</evidence>
<dbReference type="PANTHER" id="PTHR43798:SF33">
    <property type="entry name" value="HYDROLASE, PUTATIVE (AFU_ORTHOLOGUE AFUA_2G14860)-RELATED"/>
    <property type="match status" value="1"/>
</dbReference>
<dbReference type="PRINTS" id="PR00412">
    <property type="entry name" value="EPOXHYDRLASE"/>
</dbReference>
<name>A0A8J3J8I6_9ACTN</name>